<evidence type="ECO:0000256" key="1">
    <source>
        <dbReference type="SAM" id="Phobius"/>
    </source>
</evidence>
<gene>
    <name evidence="2" type="ORF">VNI00_011670</name>
</gene>
<evidence type="ECO:0000313" key="3">
    <source>
        <dbReference type="Proteomes" id="UP001383192"/>
    </source>
</evidence>
<dbReference type="EMBL" id="JAYKXP010000051">
    <property type="protein sequence ID" value="KAK7036473.1"/>
    <property type="molecule type" value="Genomic_DNA"/>
</dbReference>
<reference evidence="2 3" key="1">
    <citation type="submission" date="2024-01" db="EMBL/GenBank/DDBJ databases">
        <title>A draft genome for a cacao thread blight-causing isolate of Paramarasmius palmivorus.</title>
        <authorList>
            <person name="Baruah I.K."/>
            <person name="Bukari Y."/>
            <person name="Amoako-Attah I."/>
            <person name="Meinhardt L.W."/>
            <person name="Bailey B.A."/>
            <person name="Cohen S.P."/>
        </authorList>
    </citation>
    <scope>NUCLEOTIDE SEQUENCE [LARGE SCALE GENOMIC DNA]</scope>
    <source>
        <strain evidence="2 3">GH-12</strain>
    </source>
</reference>
<dbReference type="Proteomes" id="UP001383192">
    <property type="component" value="Unassembled WGS sequence"/>
</dbReference>
<organism evidence="2 3">
    <name type="scientific">Paramarasmius palmivorus</name>
    <dbReference type="NCBI Taxonomy" id="297713"/>
    <lineage>
        <taxon>Eukaryota</taxon>
        <taxon>Fungi</taxon>
        <taxon>Dikarya</taxon>
        <taxon>Basidiomycota</taxon>
        <taxon>Agaricomycotina</taxon>
        <taxon>Agaricomycetes</taxon>
        <taxon>Agaricomycetidae</taxon>
        <taxon>Agaricales</taxon>
        <taxon>Marasmiineae</taxon>
        <taxon>Marasmiaceae</taxon>
        <taxon>Paramarasmius</taxon>
    </lineage>
</organism>
<keyword evidence="1" id="KW-1133">Transmembrane helix</keyword>
<accession>A0AAW0CEC8</accession>
<keyword evidence="1" id="KW-0472">Membrane</keyword>
<protein>
    <submittedName>
        <fullName evidence="2">Uncharacterized protein</fullName>
    </submittedName>
</protein>
<evidence type="ECO:0000313" key="2">
    <source>
        <dbReference type="EMBL" id="KAK7036473.1"/>
    </source>
</evidence>
<keyword evidence="1" id="KW-0812">Transmembrane</keyword>
<dbReference type="AlphaFoldDB" id="A0AAW0CEC8"/>
<keyword evidence="3" id="KW-1185">Reference proteome</keyword>
<name>A0AAW0CEC8_9AGAR</name>
<proteinExistence type="predicted"/>
<comment type="caution">
    <text evidence="2">The sequence shown here is derived from an EMBL/GenBank/DDBJ whole genome shotgun (WGS) entry which is preliminary data.</text>
</comment>
<feature type="transmembrane region" description="Helical" evidence="1">
    <location>
        <begin position="39"/>
        <end position="60"/>
    </location>
</feature>
<sequence length="189" mass="21229">MEITWRHWSVLVKDEPDPASKEENAPVADHWELRPTWQRAGLCTGFFAGGVMTAAILLVARGRYVRTLDVFPPLEAITSSTKKLPPKLPTRKVFLQTAPHGRGRGVVFPLSKCSLQHGRDDTEMVVRIIGERGHWYLNLDSALVNGQKLSRWEARDAIVKEWQVGGAISQDLAHPHVIDGRWKKGPVSR</sequence>